<organism evidence="1 2">
    <name type="scientific">Pontiella agarivorans</name>
    <dbReference type="NCBI Taxonomy" id="3038953"/>
    <lineage>
        <taxon>Bacteria</taxon>
        <taxon>Pseudomonadati</taxon>
        <taxon>Kiritimatiellota</taxon>
        <taxon>Kiritimatiellia</taxon>
        <taxon>Kiritimatiellales</taxon>
        <taxon>Pontiellaceae</taxon>
        <taxon>Pontiella</taxon>
    </lineage>
</organism>
<comment type="caution">
    <text evidence="1">The sequence shown here is derived from an EMBL/GenBank/DDBJ whole genome shotgun (WGS) entry which is preliminary data.</text>
</comment>
<gene>
    <name evidence="1" type="ORF">P9H32_05050</name>
</gene>
<keyword evidence="2" id="KW-1185">Reference proteome</keyword>
<evidence type="ECO:0000313" key="1">
    <source>
        <dbReference type="EMBL" id="MDZ8117988.1"/>
    </source>
</evidence>
<accession>A0ABU5MV20</accession>
<evidence type="ECO:0008006" key="3">
    <source>
        <dbReference type="Google" id="ProtNLM"/>
    </source>
</evidence>
<dbReference type="Proteomes" id="UP001290861">
    <property type="component" value="Unassembled WGS sequence"/>
</dbReference>
<name>A0ABU5MV20_9BACT</name>
<evidence type="ECO:0000313" key="2">
    <source>
        <dbReference type="Proteomes" id="UP001290861"/>
    </source>
</evidence>
<protein>
    <recommendedName>
        <fullName evidence="3">STAS domain-containing protein</fullName>
    </recommendedName>
</protein>
<reference evidence="1 2" key="1">
    <citation type="journal article" date="2024" name="Appl. Environ. Microbiol.">
        <title>Pontiella agarivorans sp. nov., a novel marine anaerobic bacterium capable of degrading macroalgal polysaccharides and fixing nitrogen.</title>
        <authorList>
            <person name="Liu N."/>
            <person name="Kivenson V."/>
            <person name="Peng X."/>
            <person name="Cui Z."/>
            <person name="Lankiewicz T.S."/>
            <person name="Gosselin K.M."/>
            <person name="English C.J."/>
            <person name="Blair E.M."/>
            <person name="O'Malley M.A."/>
            <person name="Valentine D.L."/>
        </authorList>
    </citation>
    <scope>NUCLEOTIDE SEQUENCE [LARGE SCALE GENOMIC DNA]</scope>
    <source>
        <strain evidence="1 2">NLcol2</strain>
    </source>
</reference>
<dbReference type="RefSeq" id="WP_322607788.1">
    <property type="nucleotide sequence ID" value="NZ_JARVCO010000007.1"/>
</dbReference>
<proteinExistence type="predicted"/>
<dbReference type="EMBL" id="JARVCO010000007">
    <property type="protein sequence ID" value="MDZ8117988.1"/>
    <property type="molecule type" value="Genomic_DNA"/>
</dbReference>
<sequence>MYLFEIDTPNNRMHIMLADHFTEQEARELLEKCTSRIKEVNPEYKILCDLTALKTFEHPAKMIYRSIMDLFNETGAKKIIRLFSDPRQTFGMNIMSTFHYNDNVEIISTDSLSRARKHLE</sequence>